<dbReference type="SUPFAM" id="SSF81321">
    <property type="entry name" value="Family A G protein-coupled receptor-like"/>
    <property type="match status" value="1"/>
</dbReference>
<keyword evidence="2" id="KW-1003">Cell membrane</keyword>
<reference evidence="13" key="1">
    <citation type="journal article" date="2019" name="bioRxiv">
        <title>The Genome of the Zebra Mussel, Dreissena polymorpha: A Resource for Invasive Species Research.</title>
        <authorList>
            <person name="McCartney M.A."/>
            <person name="Auch B."/>
            <person name="Kono T."/>
            <person name="Mallez S."/>
            <person name="Zhang Y."/>
            <person name="Obille A."/>
            <person name="Becker A."/>
            <person name="Abrahante J.E."/>
            <person name="Garbe J."/>
            <person name="Badalamenti J.P."/>
            <person name="Herman A."/>
            <person name="Mangelson H."/>
            <person name="Liachko I."/>
            <person name="Sullivan S."/>
            <person name="Sone E.D."/>
            <person name="Koren S."/>
            <person name="Silverstein K.A.T."/>
            <person name="Beckman K.B."/>
            <person name="Gohl D.M."/>
        </authorList>
    </citation>
    <scope>NUCLEOTIDE SEQUENCE</scope>
    <source>
        <strain evidence="13">Duluth1</strain>
        <tissue evidence="13">Whole animal</tissue>
    </source>
</reference>
<dbReference type="SMART" id="SM01381">
    <property type="entry name" value="7TM_GPCR_Srsx"/>
    <property type="match status" value="1"/>
</dbReference>
<evidence type="ECO:0000256" key="4">
    <source>
        <dbReference type="ARBA" id="ARBA00022989"/>
    </source>
</evidence>
<evidence type="ECO:0000256" key="3">
    <source>
        <dbReference type="ARBA" id="ARBA00022692"/>
    </source>
</evidence>
<evidence type="ECO:0000256" key="2">
    <source>
        <dbReference type="ARBA" id="ARBA00022475"/>
    </source>
</evidence>
<name>A0A9D4C8I9_DREPO</name>
<keyword evidence="3 9" id="KW-0812">Transmembrane</keyword>
<keyword evidence="8 9" id="KW-0807">Transducer</keyword>
<dbReference type="GO" id="GO:0005886">
    <property type="term" value="C:plasma membrane"/>
    <property type="evidence" value="ECO:0007669"/>
    <property type="project" value="UniProtKB-SubCell"/>
</dbReference>
<evidence type="ECO:0000256" key="9">
    <source>
        <dbReference type="RuleBase" id="RU000688"/>
    </source>
</evidence>
<proteinExistence type="inferred from homology"/>
<dbReference type="GO" id="GO:0004930">
    <property type="term" value="F:G protein-coupled receptor activity"/>
    <property type="evidence" value="ECO:0007669"/>
    <property type="project" value="UniProtKB-KW"/>
</dbReference>
<evidence type="ECO:0000256" key="8">
    <source>
        <dbReference type="ARBA" id="ARBA00023224"/>
    </source>
</evidence>
<feature type="compositionally biased region" description="Basic and acidic residues" evidence="10">
    <location>
        <begin position="267"/>
        <end position="287"/>
    </location>
</feature>
<dbReference type="InterPro" id="IPR000276">
    <property type="entry name" value="GPCR_Rhodpsn"/>
</dbReference>
<dbReference type="Gene3D" id="1.20.1070.10">
    <property type="entry name" value="Rhodopsin 7-helix transmembrane proteins"/>
    <property type="match status" value="1"/>
</dbReference>
<feature type="transmembrane region" description="Helical" evidence="11">
    <location>
        <begin position="98"/>
        <end position="118"/>
    </location>
</feature>
<feature type="transmembrane region" description="Helical" evidence="11">
    <location>
        <begin position="23"/>
        <end position="49"/>
    </location>
</feature>
<protein>
    <recommendedName>
        <fullName evidence="12">G-protein coupled receptors family 1 profile domain-containing protein</fullName>
    </recommendedName>
</protein>
<keyword evidence="6 11" id="KW-0472">Membrane</keyword>
<gene>
    <name evidence="13" type="ORF">DPMN_062261</name>
</gene>
<feature type="region of interest" description="Disordered" evidence="10">
    <location>
        <begin position="244"/>
        <end position="287"/>
    </location>
</feature>
<accession>A0A9D4C8I9</accession>
<comment type="subcellular location">
    <subcellularLocation>
        <location evidence="1">Cell membrane</location>
        <topology evidence="1">Multi-pass membrane protein</topology>
    </subcellularLocation>
</comment>
<dbReference type="GO" id="GO:0043410">
    <property type="term" value="P:positive regulation of MAPK cascade"/>
    <property type="evidence" value="ECO:0007669"/>
    <property type="project" value="TreeGrafter"/>
</dbReference>
<comment type="similarity">
    <text evidence="9">Belongs to the G-protein coupled receptor 1 family.</text>
</comment>
<feature type="transmembrane region" description="Helical" evidence="11">
    <location>
        <begin position="138"/>
        <end position="160"/>
    </location>
</feature>
<dbReference type="InterPro" id="IPR017452">
    <property type="entry name" value="GPCR_Rhodpsn_7TM"/>
</dbReference>
<evidence type="ECO:0000256" key="10">
    <source>
        <dbReference type="SAM" id="MobiDB-lite"/>
    </source>
</evidence>
<feature type="transmembrane region" description="Helical" evidence="11">
    <location>
        <begin position="180"/>
        <end position="205"/>
    </location>
</feature>
<dbReference type="Proteomes" id="UP000828390">
    <property type="component" value="Unassembled WGS sequence"/>
</dbReference>
<dbReference type="AlphaFoldDB" id="A0A9D4C8I9"/>
<dbReference type="PROSITE" id="PS00237">
    <property type="entry name" value="G_PROTEIN_RECEP_F1_1"/>
    <property type="match status" value="1"/>
</dbReference>
<dbReference type="PROSITE" id="PS50262">
    <property type="entry name" value="G_PROTEIN_RECEP_F1_2"/>
    <property type="match status" value="1"/>
</dbReference>
<feature type="domain" description="G-protein coupled receptors family 1 profile" evidence="12">
    <location>
        <begin position="39"/>
        <end position="373"/>
    </location>
</feature>
<dbReference type="PANTHER" id="PTHR24248:SF200">
    <property type="entry name" value="5-HYDROXYTRYPTAMINE RECEPTOR 1B-LIKE ISOFORM X1"/>
    <property type="match status" value="1"/>
</dbReference>
<dbReference type="Pfam" id="PF00001">
    <property type="entry name" value="7tm_1"/>
    <property type="match status" value="1"/>
</dbReference>
<feature type="transmembrane region" description="Helical" evidence="11">
    <location>
        <begin position="320"/>
        <end position="341"/>
    </location>
</feature>
<dbReference type="EMBL" id="JAIWYP010000013">
    <property type="protein sequence ID" value="KAH3719426.1"/>
    <property type="molecule type" value="Genomic_DNA"/>
</dbReference>
<comment type="caution">
    <text evidence="13">The sequence shown here is derived from an EMBL/GenBank/DDBJ whole genome shotgun (WGS) entry which is preliminary data.</text>
</comment>
<dbReference type="PANTHER" id="PTHR24248">
    <property type="entry name" value="ADRENERGIC RECEPTOR-RELATED G-PROTEIN COUPLED RECEPTOR"/>
    <property type="match status" value="1"/>
</dbReference>
<reference evidence="13" key="2">
    <citation type="submission" date="2020-11" db="EMBL/GenBank/DDBJ databases">
        <authorList>
            <person name="McCartney M.A."/>
            <person name="Auch B."/>
            <person name="Kono T."/>
            <person name="Mallez S."/>
            <person name="Becker A."/>
            <person name="Gohl D.M."/>
            <person name="Silverstein K.A.T."/>
            <person name="Koren S."/>
            <person name="Bechman K.B."/>
            <person name="Herman A."/>
            <person name="Abrahante J.E."/>
            <person name="Garbe J."/>
        </authorList>
    </citation>
    <scope>NUCLEOTIDE SEQUENCE</scope>
    <source>
        <strain evidence="13">Duluth1</strain>
        <tissue evidence="13">Whole animal</tissue>
    </source>
</reference>
<keyword evidence="7 9" id="KW-0675">Receptor</keyword>
<evidence type="ECO:0000256" key="6">
    <source>
        <dbReference type="ARBA" id="ARBA00023136"/>
    </source>
</evidence>
<dbReference type="CDD" id="cd15331">
    <property type="entry name" value="7tmA_5-HT1A_invertebrates"/>
    <property type="match status" value="1"/>
</dbReference>
<evidence type="ECO:0000256" key="5">
    <source>
        <dbReference type="ARBA" id="ARBA00023040"/>
    </source>
</evidence>
<evidence type="ECO:0000256" key="11">
    <source>
        <dbReference type="SAM" id="Phobius"/>
    </source>
</evidence>
<keyword evidence="14" id="KW-1185">Reference proteome</keyword>
<organism evidence="13 14">
    <name type="scientific">Dreissena polymorpha</name>
    <name type="common">Zebra mussel</name>
    <name type="synonym">Mytilus polymorpha</name>
    <dbReference type="NCBI Taxonomy" id="45954"/>
    <lineage>
        <taxon>Eukaryota</taxon>
        <taxon>Metazoa</taxon>
        <taxon>Spiralia</taxon>
        <taxon>Lophotrochozoa</taxon>
        <taxon>Mollusca</taxon>
        <taxon>Bivalvia</taxon>
        <taxon>Autobranchia</taxon>
        <taxon>Heteroconchia</taxon>
        <taxon>Euheterodonta</taxon>
        <taxon>Imparidentia</taxon>
        <taxon>Neoheterodontei</taxon>
        <taxon>Myida</taxon>
        <taxon>Dreissenoidea</taxon>
        <taxon>Dreissenidae</taxon>
        <taxon>Dreissena</taxon>
    </lineage>
</organism>
<dbReference type="GO" id="GO:0071880">
    <property type="term" value="P:adenylate cyclase-activating adrenergic receptor signaling pathway"/>
    <property type="evidence" value="ECO:0007669"/>
    <property type="project" value="TreeGrafter"/>
</dbReference>
<dbReference type="PRINTS" id="PR00237">
    <property type="entry name" value="GPCRRHODOPSN"/>
</dbReference>
<keyword evidence="5 9" id="KW-0297">G-protein coupled receptor</keyword>
<evidence type="ECO:0000259" key="12">
    <source>
        <dbReference type="PROSITE" id="PS50262"/>
    </source>
</evidence>
<evidence type="ECO:0000313" key="14">
    <source>
        <dbReference type="Proteomes" id="UP000828390"/>
    </source>
</evidence>
<sequence>MDTTTALNDSKNGSHWKSLEHCISVSVVLGLMILFTIIGNVFVIAAIILEKNLHNVANYLILSLAVADLMVASIVMPISAVNEVSEVWFLRSEVCDMWTSMDVLCCTASILHLVAISIDRYWAVTNIDYMRNRTAKRILIMIAIVWLVAMLITVPPLFGWQDDNDPTVTGVCTISQDRGYQIFSTLCAFYIPTIIMLIIYAKIFLVARQRIRKKRFAQALKQKHSKCPKPTALQGTEMTMLTVPRGSPVSRSEVSEAPCNGSSGSVGDRDDNENRYKTNGHVEDDPRSCMIPKTNDDVLRAQKHKEKIEMKRERKAARTLAIITGVYIVCWLPFFIIAMLAPFISDSVKIPEVVFSIVLWLGYVNSLLNPVIYTVFSPEFRAAFQKIIFGKYSRKYRSRTQRSHRYAASPVS</sequence>
<evidence type="ECO:0000256" key="7">
    <source>
        <dbReference type="ARBA" id="ARBA00023170"/>
    </source>
</evidence>
<evidence type="ECO:0000313" key="13">
    <source>
        <dbReference type="EMBL" id="KAH3719426.1"/>
    </source>
</evidence>
<keyword evidence="4 11" id="KW-1133">Transmembrane helix</keyword>
<evidence type="ECO:0000256" key="1">
    <source>
        <dbReference type="ARBA" id="ARBA00004651"/>
    </source>
</evidence>
<feature type="transmembrane region" description="Helical" evidence="11">
    <location>
        <begin position="56"/>
        <end position="78"/>
    </location>
</feature>
<feature type="transmembrane region" description="Helical" evidence="11">
    <location>
        <begin position="353"/>
        <end position="376"/>
    </location>
</feature>